<dbReference type="PANTHER" id="PTHR45138">
    <property type="entry name" value="REGULATORY COMPONENTS OF SENSORY TRANSDUCTION SYSTEM"/>
    <property type="match status" value="1"/>
</dbReference>
<protein>
    <recommendedName>
        <fullName evidence="2">diguanylate cyclase</fullName>
        <ecNumber evidence="2">2.7.7.65</ecNumber>
    </recommendedName>
</protein>
<dbReference type="EC" id="2.7.7.65" evidence="2"/>
<feature type="domain" description="GGDEF" evidence="5">
    <location>
        <begin position="216"/>
        <end position="349"/>
    </location>
</feature>
<evidence type="ECO:0000256" key="2">
    <source>
        <dbReference type="ARBA" id="ARBA00012528"/>
    </source>
</evidence>
<dbReference type="Gene3D" id="3.30.70.270">
    <property type="match status" value="1"/>
</dbReference>
<dbReference type="Proteomes" id="UP000287198">
    <property type="component" value="Unassembled WGS sequence"/>
</dbReference>
<comment type="catalytic activity">
    <reaction evidence="3">
        <text>2 GTP = 3',3'-c-di-GMP + 2 diphosphate</text>
        <dbReference type="Rhea" id="RHEA:24898"/>
        <dbReference type="ChEBI" id="CHEBI:33019"/>
        <dbReference type="ChEBI" id="CHEBI:37565"/>
        <dbReference type="ChEBI" id="CHEBI:58805"/>
        <dbReference type="EC" id="2.7.7.65"/>
    </reaction>
</comment>
<feature type="transmembrane region" description="Helical" evidence="4">
    <location>
        <begin position="148"/>
        <end position="172"/>
    </location>
</feature>
<comment type="caution">
    <text evidence="6">The sequence shown here is derived from an EMBL/GenBank/DDBJ whole genome shotgun (WGS) entry which is preliminary data.</text>
</comment>
<evidence type="ECO:0000256" key="3">
    <source>
        <dbReference type="ARBA" id="ARBA00034247"/>
    </source>
</evidence>
<dbReference type="FunFam" id="3.30.70.270:FF:000001">
    <property type="entry name" value="Diguanylate cyclase domain protein"/>
    <property type="match status" value="1"/>
</dbReference>
<dbReference type="Pfam" id="PF00990">
    <property type="entry name" value="GGDEF"/>
    <property type="match status" value="1"/>
</dbReference>
<keyword evidence="4" id="KW-0472">Membrane</keyword>
<dbReference type="SUPFAM" id="SSF55073">
    <property type="entry name" value="Nucleotide cyclase"/>
    <property type="match status" value="1"/>
</dbReference>
<evidence type="ECO:0000313" key="7">
    <source>
        <dbReference type="Proteomes" id="UP000287198"/>
    </source>
</evidence>
<evidence type="ECO:0000256" key="1">
    <source>
        <dbReference type="ARBA" id="ARBA00001946"/>
    </source>
</evidence>
<name>A0A432XTQ0_9GAMM</name>
<sequence>MSSMERTTLNRQRPQFWRVARRCCQIAATVDIAFFGIFLALGSPILAWVNVVSVAMYAWAFYAFGRRQNALGTWLVWTEVVVHAALGSILIGWDSGFHYYLLMFIPALAVTMSARYAIVALSLLWLYYVGLYAAGLYFPPVQPISAEALIGVNIFNLSIVFAMFSYLGFFYVRTVSSASRELNRLASTDSLTLLHNRRHLTELAEAEITRAERYNKPLSVLLIDIDHFKLINDIFGHPKGDQVLQHLAKLIRLELRQHDLVGRWGGEEFLIVLPETDILTAEQVAERMRVAINGYNWRDNLKKDLSVTLSIGVSELGPNETLNRIISRADKALYISKSSGRNRVTKLNTETSL</sequence>
<reference evidence="7" key="1">
    <citation type="journal article" date="2018" name="Front. Microbiol.">
        <title>Genome-Based Analysis Reveals the Taxonomy and Diversity of the Family Idiomarinaceae.</title>
        <authorList>
            <person name="Liu Y."/>
            <person name="Lai Q."/>
            <person name="Shao Z."/>
        </authorList>
    </citation>
    <scope>NUCLEOTIDE SEQUENCE [LARGE SCALE GENOMIC DNA]</scope>
    <source>
        <strain evidence="7">BH195</strain>
    </source>
</reference>
<dbReference type="InterPro" id="IPR000160">
    <property type="entry name" value="GGDEF_dom"/>
</dbReference>
<evidence type="ECO:0000256" key="4">
    <source>
        <dbReference type="SAM" id="Phobius"/>
    </source>
</evidence>
<gene>
    <name evidence="6" type="ORF">CWI69_09985</name>
</gene>
<feature type="transmembrane region" description="Helical" evidence="4">
    <location>
        <begin position="125"/>
        <end position="142"/>
    </location>
</feature>
<dbReference type="InterPro" id="IPR050469">
    <property type="entry name" value="Diguanylate_Cyclase"/>
</dbReference>
<feature type="transmembrane region" description="Helical" evidence="4">
    <location>
        <begin position="20"/>
        <end position="39"/>
    </location>
</feature>
<dbReference type="NCBIfam" id="TIGR00254">
    <property type="entry name" value="GGDEF"/>
    <property type="match status" value="1"/>
</dbReference>
<dbReference type="GO" id="GO:0052621">
    <property type="term" value="F:diguanylate cyclase activity"/>
    <property type="evidence" value="ECO:0007669"/>
    <property type="project" value="UniProtKB-EC"/>
</dbReference>
<evidence type="ECO:0000313" key="6">
    <source>
        <dbReference type="EMBL" id="RUO51961.1"/>
    </source>
</evidence>
<accession>A0A432XTQ0</accession>
<dbReference type="InterPro" id="IPR043128">
    <property type="entry name" value="Rev_trsase/Diguanyl_cyclase"/>
</dbReference>
<dbReference type="PANTHER" id="PTHR45138:SF9">
    <property type="entry name" value="DIGUANYLATE CYCLASE DGCM-RELATED"/>
    <property type="match status" value="1"/>
</dbReference>
<comment type="cofactor">
    <cofactor evidence="1">
        <name>Mg(2+)</name>
        <dbReference type="ChEBI" id="CHEBI:18420"/>
    </cofactor>
</comment>
<dbReference type="AlphaFoldDB" id="A0A432XTQ0"/>
<dbReference type="CDD" id="cd01949">
    <property type="entry name" value="GGDEF"/>
    <property type="match status" value="1"/>
</dbReference>
<keyword evidence="7" id="KW-1185">Reference proteome</keyword>
<dbReference type="InterPro" id="IPR029787">
    <property type="entry name" value="Nucleotide_cyclase"/>
</dbReference>
<dbReference type="EMBL" id="PIPW01000003">
    <property type="protein sequence ID" value="RUO51961.1"/>
    <property type="molecule type" value="Genomic_DNA"/>
</dbReference>
<dbReference type="SMART" id="SM00267">
    <property type="entry name" value="GGDEF"/>
    <property type="match status" value="1"/>
</dbReference>
<feature type="transmembrane region" description="Helical" evidence="4">
    <location>
        <begin position="71"/>
        <end position="93"/>
    </location>
</feature>
<organism evidence="6 7">
    <name type="scientific">Pseudidiomarina halophila</name>
    <dbReference type="NCBI Taxonomy" id="1449799"/>
    <lineage>
        <taxon>Bacteria</taxon>
        <taxon>Pseudomonadati</taxon>
        <taxon>Pseudomonadota</taxon>
        <taxon>Gammaproteobacteria</taxon>
        <taxon>Alteromonadales</taxon>
        <taxon>Idiomarinaceae</taxon>
        <taxon>Pseudidiomarina</taxon>
    </lineage>
</organism>
<dbReference type="PROSITE" id="PS50887">
    <property type="entry name" value="GGDEF"/>
    <property type="match status" value="1"/>
</dbReference>
<feature type="transmembrane region" description="Helical" evidence="4">
    <location>
        <begin position="45"/>
        <end position="64"/>
    </location>
</feature>
<dbReference type="OrthoDB" id="9812260at2"/>
<feature type="transmembrane region" description="Helical" evidence="4">
    <location>
        <begin position="99"/>
        <end position="118"/>
    </location>
</feature>
<keyword evidence="4" id="KW-0812">Transmembrane</keyword>
<keyword evidence="4" id="KW-1133">Transmembrane helix</keyword>
<evidence type="ECO:0000259" key="5">
    <source>
        <dbReference type="PROSITE" id="PS50887"/>
    </source>
</evidence>
<proteinExistence type="predicted"/>